<evidence type="ECO:0000256" key="1">
    <source>
        <dbReference type="SAM" id="Phobius"/>
    </source>
</evidence>
<feature type="transmembrane region" description="Helical" evidence="1">
    <location>
        <begin position="50"/>
        <end position="71"/>
    </location>
</feature>
<feature type="transmembrane region" description="Helical" evidence="1">
    <location>
        <begin position="25"/>
        <end position="44"/>
    </location>
</feature>
<keyword evidence="3" id="KW-1185">Reference proteome</keyword>
<organism evidence="2 3">
    <name type="scientific">Microvirga lupini</name>
    <dbReference type="NCBI Taxonomy" id="420324"/>
    <lineage>
        <taxon>Bacteria</taxon>
        <taxon>Pseudomonadati</taxon>
        <taxon>Pseudomonadota</taxon>
        <taxon>Alphaproteobacteria</taxon>
        <taxon>Hyphomicrobiales</taxon>
        <taxon>Methylobacteriaceae</taxon>
        <taxon>Microvirga</taxon>
    </lineage>
</organism>
<sequence length="85" mass="9299">MQVCHWRFIFHEIGLHTVLKGQFRMLMWGTVVALFLSLLAVGPLRGSSPSWLLSGAELVAVISLFALVCLLESSGNNTDRSNPAS</sequence>
<protein>
    <submittedName>
        <fullName evidence="2">Uncharacterized protein</fullName>
    </submittedName>
</protein>
<gene>
    <name evidence="2" type="ORF">FHR70_003878</name>
</gene>
<reference evidence="2 3" key="1">
    <citation type="submission" date="2020-08" db="EMBL/GenBank/DDBJ databases">
        <title>The Agave Microbiome: Exploring the role of microbial communities in plant adaptations to desert environments.</title>
        <authorList>
            <person name="Partida-Martinez L.P."/>
        </authorList>
    </citation>
    <scope>NUCLEOTIDE SEQUENCE [LARGE SCALE GENOMIC DNA]</scope>
    <source>
        <strain evidence="2 3">AT3.9</strain>
    </source>
</reference>
<name>A0A7W4VPW4_9HYPH</name>
<evidence type="ECO:0000313" key="2">
    <source>
        <dbReference type="EMBL" id="MBB3020790.1"/>
    </source>
</evidence>
<comment type="caution">
    <text evidence="2">The sequence shown here is derived from an EMBL/GenBank/DDBJ whole genome shotgun (WGS) entry which is preliminary data.</text>
</comment>
<keyword evidence="1" id="KW-1133">Transmembrane helix</keyword>
<keyword evidence="1" id="KW-0472">Membrane</keyword>
<dbReference type="AlphaFoldDB" id="A0A7W4VPW4"/>
<proteinExistence type="predicted"/>
<keyword evidence="1" id="KW-0812">Transmembrane</keyword>
<evidence type="ECO:0000313" key="3">
    <source>
        <dbReference type="Proteomes" id="UP000532010"/>
    </source>
</evidence>
<accession>A0A7W4VPW4</accession>
<dbReference type="EMBL" id="JACHWB010000006">
    <property type="protein sequence ID" value="MBB3020790.1"/>
    <property type="molecule type" value="Genomic_DNA"/>
</dbReference>
<dbReference type="Proteomes" id="UP000532010">
    <property type="component" value="Unassembled WGS sequence"/>
</dbReference>